<name>A0A8H6JXV4_9PEZI</name>
<keyword evidence="3" id="KW-1185">Reference proteome</keyword>
<dbReference type="AlphaFoldDB" id="A0A8H6JXV4"/>
<gene>
    <name evidence="2" type="ORF">CSOJ01_00584</name>
</gene>
<proteinExistence type="predicted"/>
<accession>A0A8H6JXV4</accession>
<protein>
    <submittedName>
        <fullName evidence="2">Uncharacterized protein</fullName>
    </submittedName>
</protein>
<feature type="region of interest" description="Disordered" evidence="1">
    <location>
        <begin position="70"/>
        <end position="93"/>
    </location>
</feature>
<evidence type="ECO:0000256" key="1">
    <source>
        <dbReference type="SAM" id="MobiDB-lite"/>
    </source>
</evidence>
<comment type="caution">
    <text evidence="2">The sequence shown here is derived from an EMBL/GenBank/DDBJ whole genome shotgun (WGS) entry which is preliminary data.</text>
</comment>
<dbReference type="Proteomes" id="UP000652219">
    <property type="component" value="Unassembled WGS sequence"/>
</dbReference>
<sequence>MTTGHRTERLWTQATAARIAGREEESIPAKKAGRKEEVRAVEGNKDQFEGLRRLSARQGKYPYEVLLVEEGGHDDNGNAKAEERKGGGASEGKAALQWSSGGLDGWLVCWLAGRRTGWMDGLEDGMGDLVLVLALAWVE</sequence>
<evidence type="ECO:0000313" key="3">
    <source>
        <dbReference type="Proteomes" id="UP000652219"/>
    </source>
</evidence>
<feature type="region of interest" description="Disordered" evidence="1">
    <location>
        <begin position="19"/>
        <end position="38"/>
    </location>
</feature>
<dbReference type="EMBL" id="WIGN01000004">
    <property type="protein sequence ID" value="KAF6820740.1"/>
    <property type="molecule type" value="Genomic_DNA"/>
</dbReference>
<organism evidence="2 3">
    <name type="scientific">Colletotrichum sojae</name>
    <dbReference type="NCBI Taxonomy" id="2175907"/>
    <lineage>
        <taxon>Eukaryota</taxon>
        <taxon>Fungi</taxon>
        <taxon>Dikarya</taxon>
        <taxon>Ascomycota</taxon>
        <taxon>Pezizomycotina</taxon>
        <taxon>Sordariomycetes</taxon>
        <taxon>Hypocreomycetidae</taxon>
        <taxon>Glomerellales</taxon>
        <taxon>Glomerellaceae</taxon>
        <taxon>Colletotrichum</taxon>
        <taxon>Colletotrichum orchidearum species complex</taxon>
    </lineage>
</organism>
<feature type="compositionally biased region" description="Basic and acidic residues" evidence="1">
    <location>
        <begin position="20"/>
        <end position="38"/>
    </location>
</feature>
<feature type="compositionally biased region" description="Basic and acidic residues" evidence="1">
    <location>
        <begin position="70"/>
        <end position="86"/>
    </location>
</feature>
<reference evidence="2 3" key="1">
    <citation type="journal article" date="2020" name="Phytopathology">
        <title>Genome Sequence Resources of Colletotrichum truncatum, C. plurivorum, C. musicola, and C. sojae: Four Species Pathogenic to Soybean (Glycine max).</title>
        <authorList>
            <person name="Rogerio F."/>
            <person name="Boufleur T.R."/>
            <person name="Ciampi-Guillardi M."/>
            <person name="Sukno S.A."/>
            <person name="Thon M.R."/>
            <person name="Massola Junior N.S."/>
            <person name="Baroncelli R."/>
        </authorList>
    </citation>
    <scope>NUCLEOTIDE SEQUENCE [LARGE SCALE GENOMIC DNA]</scope>
    <source>
        <strain evidence="2 3">LFN0009</strain>
    </source>
</reference>
<evidence type="ECO:0000313" key="2">
    <source>
        <dbReference type="EMBL" id="KAF6820740.1"/>
    </source>
</evidence>